<accession>A0A0D3JN40</accession>
<dbReference type="Proteomes" id="UP000013827">
    <property type="component" value="Unassembled WGS sequence"/>
</dbReference>
<dbReference type="KEGG" id="ehx:EMIHUDRAFT_457650"/>
<proteinExistence type="predicted"/>
<dbReference type="SUPFAM" id="SSF51110">
    <property type="entry name" value="alpha-D-mannose-specific plant lectins"/>
    <property type="match status" value="1"/>
</dbReference>
<evidence type="ECO:0000313" key="2">
    <source>
        <dbReference type="Proteomes" id="UP000013827"/>
    </source>
</evidence>
<dbReference type="PANTHER" id="PTHR33604">
    <property type="entry name" value="OSJNBA0004B13.7 PROTEIN"/>
    <property type="match status" value="1"/>
</dbReference>
<reference evidence="2" key="1">
    <citation type="journal article" date="2013" name="Nature">
        <title>Pan genome of the phytoplankton Emiliania underpins its global distribution.</title>
        <authorList>
            <person name="Read B.A."/>
            <person name="Kegel J."/>
            <person name="Klute M.J."/>
            <person name="Kuo A."/>
            <person name="Lefebvre S.C."/>
            <person name="Maumus F."/>
            <person name="Mayer C."/>
            <person name="Miller J."/>
            <person name="Monier A."/>
            <person name="Salamov A."/>
            <person name="Young J."/>
            <person name="Aguilar M."/>
            <person name="Claverie J.M."/>
            <person name="Frickenhaus S."/>
            <person name="Gonzalez K."/>
            <person name="Herman E.K."/>
            <person name="Lin Y.C."/>
            <person name="Napier J."/>
            <person name="Ogata H."/>
            <person name="Sarno A.F."/>
            <person name="Shmutz J."/>
            <person name="Schroeder D."/>
            <person name="de Vargas C."/>
            <person name="Verret F."/>
            <person name="von Dassow P."/>
            <person name="Valentin K."/>
            <person name="Van de Peer Y."/>
            <person name="Wheeler G."/>
            <person name="Dacks J.B."/>
            <person name="Delwiche C.F."/>
            <person name="Dyhrman S.T."/>
            <person name="Glockner G."/>
            <person name="John U."/>
            <person name="Richards T."/>
            <person name="Worden A.Z."/>
            <person name="Zhang X."/>
            <person name="Grigoriev I.V."/>
            <person name="Allen A.E."/>
            <person name="Bidle K."/>
            <person name="Borodovsky M."/>
            <person name="Bowler C."/>
            <person name="Brownlee C."/>
            <person name="Cock J.M."/>
            <person name="Elias M."/>
            <person name="Gladyshev V.N."/>
            <person name="Groth M."/>
            <person name="Guda C."/>
            <person name="Hadaegh A."/>
            <person name="Iglesias-Rodriguez M.D."/>
            <person name="Jenkins J."/>
            <person name="Jones B.M."/>
            <person name="Lawson T."/>
            <person name="Leese F."/>
            <person name="Lindquist E."/>
            <person name="Lobanov A."/>
            <person name="Lomsadze A."/>
            <person name="Malik S.B."/>
            <person name="Marsh M.E."/>
            <person name="Mackinder L."/>
            <person name="Mock T."/>
            <person name="Mueller-Roeber B."/>
            <person name="Pagarete A."/>
            <person name="Parker M."/>
            <person name="Probert I."/>
            <person name="Quesneville H."/>
            <person name="Raines C."/>
            <person name="Rensing S.A."/>
            <person name="Riano-Pachon D.M."/>
            <person name="Richier S."/>
            <person name="Rokitta S."/>
            <person name="Shiraiwa Y."/>
            <person name="Soanes D.M."/>
            <person name="van der Giezen M."/>
            <person name="Wahlund T.M."/>
            <person name="Williams B."/>
            <person name="Wilson W."/>
            <person name="Wolfe G."/>
            <person name="Wurch L.L."/>
        </authorList>
    </citation>
    <scope>NUCLEOTIDE SEQUENCE</scope>
</reference>
<name>A0A0D3JN40_EMIH1</name>
<organism evidence="1 2">
    <name type="scientific">Emiliania huxleyi (strain CCMP1516)</name>
    <dbReference type="NCBI Taxonomy" id="280463"/>
    <lineage>
        <taxon>Eukaryota</taxon>
        <taxon>Haptista</taxon>
        <taxon>Haptophyta</taxon>
        <taxon>Prymnesiophyceae</taxon>
        <taxon>Isochrysidales</taxon>
        <taxon>Noelaerhabdaceae</taxon>
        <taxon>Emiliania</taxon>
    </lineage>
</organism>
<dbReference type="PANTHER" id="PTHR33604:SF1">
    <property type="entry name" value="GLYCOSYLTRANSFERASE FAMILY PROTEIN 2"/>
    <property type="match status" value="1"/>
</dbReference>
<dbReference type="EnsemblProtists" id="EOD24925">
    <property type="protein sequence ID" value="EOD24925"/>
    <property type="gene ID" value="EMIHUDRAFT_457650"/>
</dbReference>
<dbReference type="PaxDb" id="2903-EOD24925"/>
<evidence type="ECO:0000313" key="1">
    <source>
        <dbReference type="EnsemblProtists" id="EOD24925"/>
    </source>
</evidence>
<dbReference type="InterPro" id="IPR036426">
    <property type="entry name" value="Bulb-type_lectin_dom_sf"/>
</dbReference>
<dbReference type="STRING" id="2903.R1EE06"/>
<sequence>MMLALQREPDPRVVGISLYSPRRTETTNPPEPFNSTALMIEVMGAEHKESPYLLQTPCSWGAVYFPNHWEQFVDYLRLRFDLKPGVKSPHDVLIPSSRTNGWKGSWKKFHFELLYLRGQYLVYPNYEGQRSLSTNHMEKGEHIKSGDVDHKRQDFTVPLLVDGAPLLHLRSLKVSQLRVLNLFGKPWLREEELKQMLAGMASGASSVVPGVRQRQPSLLAVGEELSSVKDEIMMSAASGRLRHYGVVQNDGQFVIYRDDAASPNSAAPIWSTQTFVGEVNGTTYGLTLSPTGSLELSRRGSYVAQLKSDGCLAVYWKSPKNGKCFVLVWETATKRSRYVSMLSVGATLSSASGDGREGSACALAGSA</sequence>
<dbReference type="AlphaFoldDB" id="A0A0D3JN40"/>
<reference evidence="1" key="2">
    <citation type="submission" date="2024-10" db="UniProtKB">
        <authorList>
            <consortium name="EnsemblProtists"/>
        </authorList>
    </citation>
    <scope>IDENTIFICATION</scope>
</reference>
<dbReference type="RefSeq" id="XP_005777354.1">
    <property type="nucleotide sequence ID" value="XM_005777297.1"/>
</dbReference>
<dbReference type="HOGENOM" id="CLU_755294_0_0_1"/>
<dbReference type="Gene3D" id="2.90.10.10">
    <property type="entry name" value="Bulb-type lectin domain"/>
    <property type="match status" value="1"/>
</dbReference>
<keyword evidence="2" id="KW-1185">Reference proteome</keyword>
<dbReference type="GeneID" id="17270463"/>
<protein>
    <submittedName>
        <fullName evidence="1">Uncharacterized protein</fullName>
    </submittedName>
</protein>